<dbReference type="EMBL" id="JAUYZK010000008">
    <property type="protein sequence ID" value="MDP2539323.1"/>
    <property type="molecule type" value="Genomic_DNA"/>
</dbReference>
<dbReference type="GO" id="GO:0016020">
    <property type="term" value="C:membrane"/>
    <property type="evidence" value="ECO:0007669"/>
    <property type="project" value="UniProtKB-SubCell"/>
</dbReference>
<dbReference type="Pfam" id="PF00209">
    <property type="entry name" value="SNF"/>
    <property type="match status" value="2"/>
</dbReference>
<evidence type="ECO:0000256" key="2">
    <source>
        <dbReference type="ARBA" id="ARBA00022448"/>
    </source>
</evidence>
<feature type="transmembrane region" description="Helical" evidence="7">
    <location>
        <begin position="392"/>
        <end position="411"/>
    </location>
</feature>
<evidence type="ECO:0000256" key="5">
    <source>
        <dbReference type="ARBA" id="ARBA00023136"/>
    </source>
</evidence>
<dbReference type="Proteomes" id="UP001177258">
    <property type="component" value="Unassembled WGS sequence"/>
</dbReference>
<gene>
    <name evidence="8" type="ORF">Q5I04_05765</name>
    <name evidence="9" type="ORF">Q5I06_06000</name>
</gene>
<evidence type="ECO:0000256" key="1">
    <source>
        <dbReference type="ARBA" id="ARBA00004141"/>
    </source>
</evidence>
<dbReference type="InterPro" id="IPR000175">
    <property type="entry name" value="Na/ntran_symport"/>
</dbReference>
<evidence type="ECO:0000313" key="10">
    <source>
        <dbReference type="Proteomes" id="UP001177258"/>
    </source>
</evidence>
<dbReference type="GO" id="GO:0015293">
    <property type="term" value="F:symporter activity"/>
    <property type="evidence" value="ECO:0007669"/>
    <property type="project" value="UniProtKB-KW"/>
</dbReference>
<dbReference type="RefSeq" id="WP_305517256.1">
    <property type="nucleotide sequence ID" value="NZ_JAUPEV010000008.1"/>
</dbReference>
<feature type="transmembrane region" description="Helical" evidence="7">
    <location>
        <begin position="432"/>
        <end position="454"/>
    </location>
</feature>
<reference evidence="8" key="2">
    <citation type="submission" date="2023-07" db="EMBL/GenBank/DDBJ databases">
        <authorList>
            <person name="Aydin F."/>
            <person name="Tarhane S."/>
            <person name="Saticioglu I.B."/>
            <person name="Karakaya E."/>
            <person name="Abay S."/>
            <person name="Guran O."/>
            <person name="Bozkurt E."/>
            <person name="Uzum N."/>
            <person name="Olgun K."/>
            <person name="Jablonski D."/>
        </authorList>
    </citation>
    <scope>NUCLEOTIDE SEQUENCE</scope>
    <source>
        <strain evidence="8">Faydin-H75</strain>
    </source>
</reference>
<comment type="subcellular location">
    <subcellularLocation>
        <location evidence="1">Membrane</location>
        <topology evidence="1">Multi-pass membrane protein</topology>
    </subcellularLocation>
</comment>
<dbReference type="PANTHER" id="PTHR42948:SF1">
    <property type="entry name" value="TRANSPORTER"/>
    <property type="match status" value="1"/>
</dbReference>
<keyword evidence="3 6" id="KW-0812">Transmembrane</keyword>
<keyword evidence="2 6" id="KW-0813">Transport</keyword>
<feature type="transmembrane region" description="Helical" evidence="7">
    <location>
        <begin position="352"/>
        <end position="372"/>
    </location>
</feature>
<feature type="transmembrane region" description="Helical" evidence="7">
    <location>
        <begin position="12"/>
        <end position="34"/>
    </location>
</feature>
<dbReference type="InterPro" id="IPR047218">
    <property type="entry name" value="YocR/YhdH-like"/>
</dbReference>
<evidence type="ECO:0000256" key="4">
    <source>
        <dbReference type="ARBA" id="ARBA00022989"/>
    </source>
</evidence>
<keyword evidence="4 7" id="KW-1133">Transmembrane helix</keyword>
<feature type="transmembrane region" description="Helical" evidence="7">
    <location>
        <begin position="40"/>
        <end position="60"/>
    </location>
</feature>
<evidence type="ECO:0000313" key="11">
    <source>
        <dbReference type="Proteomes" id="UP001240777"/>
    </source>
</evidence>
<evidence type="ECO:0000256" key="7">
    <source>
        <dbReference type="SAM" id="Phobius"/>
    </source>
</evidence>
<accession>A0AA90Q382</accession>
<organism evidence="9 10">
    <name type="scientific">Helicobacter cappadocius</name>
    <dbReference type="NCBI Taxonomy" id="3063998"/>
    <lineage>
        <taxon>Bacteria</taxon>
        <taxon>Pseudomonadati</taxon>
        <taxon>Campylobacterota</taxon>
        <taxon>Epsilonproteobacteria</taxon>
        <taxon>Campylobacterales</taxon>
        <taxon>Helicobacteraceae</taxon>
        <taxon>Helicobacter</taxon>
    </lineage>
</organism>
<dbReference type="AlphaFoldDB" id="A0AA90Q382"/>
<name>A0AA90Q382_9HELI</name>
<evidence type="ECO:0000256" key="3">
    <source>
        <dbReference type="ARBA" id="ARBA00022692"/>
    </source>
</evidence>
<reference evidence="9 11" key="1">
    <citation type="submission" date="2023-07" db="EMBL/GenBank/DDBJ databases">
        <title>Unpublished Manusciprt.</title>
        <authorList>
            <person name="Aydin F."/>
            <person name="Tarhane S."/>
            <person name="Saticioglu I.B."/>
            <person name="Karakaya E."/>
            <person name="Abay S."/>
            <person name="Guran O."/>
            <person name="Bozkurt E."/>
            <person name="Uzum N."/>
            <person name="Olgun K."/>
            <person name="Jablonski D."/>
        </authorList>
    </citation>
    <scope>NUCLEOTIDE SEQUENCE</scope>
    <source>
        <strain evidence="11">faydin-H75</strain>
        <strain evidence="9">Faydin-H76</strain>
    </source>
</reference>
<protein>
    <recommendedName>
        <fullName evidence="6">Transporter</fullName>
    </recommendedName>
</protein>
<proteinExistence type="inferred from homology"/>
<feature type="transmembrane region" description="Helical" evidence="7">
    <location>
        <begin position="224"/>
        <end position="247"/>
    </location>
</feature>
<dbReference type="NCBIfam" id="NF037979">
    <property type="entry name" value="Na_transp"/>
    <property type="match status" value="1"/>
</dbReference>
<feature type="transmembrane region" description="Helical" evidence="7">
    <location>
        <begin position="150"/>
        <end position="172"/>
    </location>
</feature>
<reference evidence="8 10" key="3">
    <citation type="journal article" date="2024" name="Syst. Appl. Microbiol.">
        <title>Helicobacter cappadocius sp. nov., from lizards: The first psychrotrophic Helicobacter species.</title>
        <authorList>
            <person name="Aydin F."/>
            <person name="Tarhane S."/>
            <person name="Karakaya E."/>
            <person name="Abay S."/>
            <person name="Kayman T."/>
            <person name="Guran O."/>
            <person name="Bozkurt E."/>
            <person name="Uzum N."/>
            <person name="Avci A."/>
            <person name="Olgun K."/>
            <person name="Jablonski D."/>
            <person name="Guran C."/>
            <person name="Burcin Saticioglu I."/>
        </authorList>
    </citation>
    <scope>NUCLEOTIDE SEQUENCE [LARGE SCALE GENOMIC DNA]</scope>
    <source>
        <strain evidence="8">Faydin-H75</strain>
        <strain evidence="10">faydin-H76</strain>
    </source>
</reference>
<dbReference type="PROSITE" id="PS50267">
    <property type="entry name" value="NA_NEUROTRAN_SYMP_3"/>
    <property type="match status" value="1"/>
</dbReference>
<dbReference type="PANTHER" id="PTHR42948">
    <property type="entry name" value="TRANSPORTER"/>
    <property type="match status" value="1"/>
</dbReference>
<comment type="caution">
    <text evidence="9">The sequence shown here is derived from an EMBL/GenBank/DDBJ whole genome shotgun (WGS) entry which is preliminary data.</text>
</comment>
<feature type="transmembrane region" description="Helical" evidence="7">
    <location>
        <begin position="91"/>
        <end position="119"/>
    </location>
</feature>
<keyword evidence="11" id="KW-1185">Reference proteome</keyword>
<dbReference type="InterPro" id="IPR037272">
    <property type="entry name" value="SNS_sf"/>
</dbReference>
<dbReference type="SUPFAM" id="SSF161070">
    <property type="entry name" value="SNF-like"/>
    <property type="match status" value="1"/>
</dbReference>
<keyword evidence="5 7" id="KW-0472">Membrane</keyword>
<feature type="transmembrane region" description="Helical" evidence="7">
    <location>
        <begin position="184"/>
        <end position="204"/>
    </location>
</feature>
<dbReference type="EMBL" id="JAUPEV010000008">
    <property type="protein sequence ID" value="MDO7253413.1"/>
    <property type="molecule type" value="Genomic_DNA"/>
</dbReference>
<dbReference type="PRINTS" id="PR00176">
    <property type="entry name" value="NANEUSMPORT"/>
</dbReference>
<dbReference type="PROSITE" id="PS00610">
    <property type="entry name" value="NA_NEUROTRAN_SYMP_1"/>
    <property type="match status" value="1"/>
</dbReference>
<evidence type="ECO:0000313" key="8">
    <source>
        <dbReference type="EMBL" id="MDO7253413.1"/>
    </source>
</evidence>
<keyword evidence="6" id="KW-0769">Symport</keyword>
<evidence type="ECO:0000256" key="6">
    <source>
        <dbReference type="RuleBase" id="RU003732"/>
    </source>
</evidence>
<dbReference type="Proteomes" id="UP001240777">
    <property type="component" value="Unassembled WGS sequence"/>
</dbReference>
<comment type="similarity">
    <text evidence="6">Belongs to the sodium:neurotransmitter symporter (SNF) (TC 2.A.22) family.</text>
</comment>
<evidence type="ECO:0000313" key="9">
    <source>
        <dbReference type="EMBL" id="MDP2539323.1"/>
    </source>
</evidence>
<feature type="transmembrane region" description="Helical" evidence="7">
    <location>
        <begin position="259"/>
        <end position="285"/>
    </location>
</feature>
<sequence length="456" mass="50501">MQKRQLWSSRLTYVLTVAGATVGFGATWRFPYLVGENGGGAYVLVFIIAMIVVGIPIILVENIIGRRAHMNSVDAFGGVTQGRKISKYWKIFGYMGLIGAFGILAYYMVLGGWVISYIVSILSGGLDLSSAITKNIASDFYDIHIEHSPLMVGIFTFIFVVLNWVILSKGIIDGIERSMKYLMPLLFLCLLAMVVRNLTMPGAIEGVKFYLTPDFSKITPKLFILVLGQVFFALSLGFGVMITLSSYLHKEEDMVKTAIITGILNTFIAIMAGFMIFPSLFSFGLSPDSGPSLVFKTLPIVFSHMPFGNLFAVVFFLLLITAALTTSLPIYEVIITTLTEKLKLNRKKAISITLSFIFIFGNIPCILAYGYWRDIKIGGRNIFDTFDFVSGNIFFVLTALGASIFVGYVLGSESIKELKNGAKLPESVIRIWFAYIKYIIPIIIVAIFISGFFISF</sequence>
<dbReference type="CDD" id="cd10336">
    <property type="entry name" value="SLC6sbd_Tyt1-Like"/>
    <property type="match status" value="1"/>
</dbReference>
<feature type="transmembrane region" description="Helical" evidence="7">
    <location>
        <begin position="305"/>
        <end position="331"/>
    </location>
</feature>